<keyword evidence="2" id="KW-1185">Reference proteome</keyword>
<evidence type="ECO:0000313" key="2">
    <source>
        <dbReference type="Proteomes" id="UP000249661"/>
    </source>
</evidence>
<dbReference type="EMBL" id="KZ824947">
    <property type="protein sequence ID" value="RAH71673.1"/>
    <property type="molecule type" value="Genomic_DNA"/>
</dbReference>
<protein>
    <submittedName>
        <fullName evidence="1">Uncharacterized protein</fullName>
    </submittedName>
</protein>
<gene>
    <name evidence="1" type="ORF">BO66DRAFT_390535</name>
</gene>
<evidence type="ECO:0000313" key="1">
    <source>
        <dbReference type="EMBL" id="RAH71673.1"/>
    </source>
</evidence>
<name>A0ACD1HDL3_9EURO</name>
<organism evidence="1 2">
    <name type="scientific">Aspergillus aculeatinus CBS 121060</name>
    <dbReference type="NCBI Taxonomy" id="1448322"/>
    <lineage>
        <taxon>Eukaryota</taxon>
        <taxon>Fungi</taxon>
        <taxon>Dikarya</taxon>
        <taxon>Ascomycota</taxon>
        <taxon>Pezizomycotina</taxon>
        <taxon>Eurotiomycetes</taxon>
        <taxon>Eurotiomycetidae</taxon>
        <taxon>Eurotiales</taxon>
        <taxon>Aspergillaceae</taxon>
        <taxon>Aspergillus</taxon>
        <taxon>Aspergillus subgen. Circumdati</taxon>
    </lineage>
</organism>
<reference evidence="1" key="1">
    <citation type="submission" date="2018-02" db="EMBL/GenBank/DDBJ databases">
        <title>The genomes of Aspergillus section Nigri reveals drivers in fungal speciation.</title>
        <authorList>
            <consortium name="DOE Joint Genome Institute"/>
            <person name="Vesth T.C."/>
            <person name="Nybo J."/>
            <person name="Theobald S."/>
            <person name="Brandl J."/>
            <person name="Frisvad J.C."/>
            <person name="Nielsen K.F."/>
            <person name="Lyhne E.K."/>
            <person name="Kogle M.E."/>
            <person name="Kuo A."/>
            <person name="Riley R."/>
            <person name="Clum A."/>
            <person name="Nolan M."/>
            <person name="Lipzen A."/>
            <person name="Salamov A."/>
            <person name="Henrissat B."/>
            <person name="Wiebenga A."/>
            <person name="De vries R.P."/>
            <person name="Grigoriev I.V."/>
            <person name="Mortensen U.H."/>
            <person name="Andersen M.R."/>
            <person name="Baker S.E."/>
        </authorList>
    </citation>
    <scope>NUCLEOTIDE SEQUENCE</scope>
    <source>
        <strain evidence="1">CBS 121060</strain>
    </source>
</reference>
<sequence>MVGFEFWWETEDWPWFLLQAIKTILSLGGIPTVCTFTFRRRHACLMFVSIVYYRCSLEPLPSVCAEINMIPSDPNFLM</sequence>
<proteinExistence type="predicted"/>
<dbReference type="Proteomes" id="UP000249661">
    <property type="component" value="Unassembled WGS sequence"/>
</dbReference>
<accession>A0ACD1HDL3</accession>